<gene>
    <name evidence="2" type="ORF">F2Q70_00030525</name>
</gene>
<accession>A0A8S9FL15</accession>
<evidence type="ECO:0000256" key="1">
    <source>
        <dbReference type="SAM" id="MobiDB-lite"/>
    </source>
</evidence>
<reference evidence="2" key="1">
    <citation type="submission" date="2019-12" db="EMBL/GenBank/DDBJ databases">
        <title>Genome sequencing and annotation of Brassica cretica.</title>
        <authorList>
            <person name="Studholme D.J."/>
            <person name="Sarris P.F."/>
        </authorList>
    </citation>
    <scope>NUCLEOTIDE SEQUENCE</scope>
    <source>
        <strain evidence="2">PFS-102/07</strain>
        <tissue evidence="2">Leaf</tissue>
    </source>
</reference>
<protein>
    <submittedName>
        <fullName evidence="2">Uncharacterized protein</fullName>
    </submittedName>
</protein>
<feature type="region of interest" description="Disordered" evidence="1">
    <location>
        <begin position="18"/>
        <end position="86"/>
    </location>
</feature>
<comment type="caution">
    <text evidence="2">The sequence shown here is derived from an EMBL/GenBank/DDBJ whole genome shotgun (WGS) entry which is preliminary data.</text>
</comment>
<proteinExistence type="predicted"/>
<feature type="compositionally biased region" description="Polar residues" evidence="1">
    <location>
        <begin position="57"/>
        <end position="75"/>
    </location>
</feature>
<feature type="region of interest" description="Disordered" evidence="1">
    <location>
        <begin position="167"/>
        <end position="239"/>
    </location>
</feature>
<name>A0A8S9FL15_BRACR</name>
<sequence>MVSSKTLQSCTCSQELALAEPSSPTSYKQDHQELHQISASELTSNQVGHEYFKETPSEATSGKSRAEGASQTQDGDAQPGRRPPSLVALVDECDYTFHGSAGNLHQRETVVPEHQQRGEPQGLGHEMSLNLDVESSVSLALGFSPTPAPSKPDSGFLQKAYAARELDSDQLLSGRMRYPTDRPQGQEPIGSPKKDLRVQRPCVQLETSGFRTHGFPKNGPPGPKIISILQATPRSPEEN</sequence>
<evidence type="ECO:0000313" key="2">
    <source>
        <dbReference type="EMBL" id="KAF2532838.1"/>
    </source>
</evidence>
<feature type="compositionally biased region" description="Polar residues" evidence="1">
    <location>
        <begin position="35"/>
        <end position="47"/>
    </location>
</feature>
<dbReference type="AlphaFoldDB" id="A0A8S9FL15"/>
<dbReference type="EMBL" id="QGKY02002305">
    <property type="protein sequence ID" value="KAF2532838.1"/>
    <property type="molecule type" value="Genomic_DNA"/>
</dbReference>
<organism evidence="2">
    <name type="scientific">Brassica cretica</name>
    <name type="common">Mustard</name>
    <dbReference type="NCBI Taxonomy" id="69181"/>
    <lineage>
        <taxon>Eukaryota</taxon>
        <taxon>Viridiplantae</taxon>
        <taxon>Streptophyta</taxon>
        <taxon>Embryophyta</taxon>
        <taxon>Tracheophyta</taxon>
        <taxon>Spermatophyta</taxon>
        <taxon>Magnoliopsida</taxon>
        <taxon>eudicotyledons</taxon>
        <taxon>Gunneridae</taxon>
        <taxon>Pentapetalae</taxon>
        <taxon>rosids</taxon>
        <taxon>malvids</taxon>
        <taxon>Brassicales</taxon>
        <taxon>Brassicaceae</taxon>
        <taxon>Brassiceae</taxon>
        <taxon>Brassica</taxon>
    </lineage>
</organism>